<evidence type="ECO:0000256" key="3">
    <source>
        <dbReference type="ARBA" id="ARBA00022989"/>
    </source>
</evidence>
<dbReference type="Pfam" id="PF07291">
    <property type="entry name" value="MauE"/>
    <property type="match status" value="1"/>
</dbReference>
<protein>
    <submittedName>
        <fullName evidence="7">MauE/DoxX family redox-associated membrane protein</fullName>
    </submittedName>
</protein>
<comment type="caution">
    <text evidence="7">The sequence shown here is derived from an EMBL/GenBank/DDBJ whole genome shotgun (WGS) entry which is preliminary data.</text>
</comment>
<evidence type="ECO:0000259" key="6">
    <source>
        <dbReference type="Pfam" id="PF07291"/>
    </source>
</evidence>
<evidence type="ECO:0000313" key="7">
    <source>
        <dbReference type="EMBL" id="MFD1166461.1"/>
    </source>
</evidence>
<feature type="transmembrane region" description="Helical" evidence="5">
    <location>
        <begin position="28"/>
        <end position="47"/>
    </location>
</feature>
<evidence type="ECO:0000256" key="4">
    <source>
        <dbReference type="ARBA" id="ARBA00023136"/>
    </source>
</evidence>
<comment type="subcellular location">
    <subcellularLocation>
        <location evidence="1">Membrane</location>
        <topology evidence="1">Multi-pass membrane protein</topology>
    </subcellularLocation>
</comment>
<evidence type="ECO:0000256" key="2">
    <source>
        <dbReference type="ARBA" id="ARBA00022692"/>
    </source>
</evidence>
<sequence>MKNRFQRTGVAAGTAGTSDRRLSQSREILVNQTVCLIYVFLFAYTGYSKLMDIAPFIKGIGRVPILGSHAAMIGWGIPALELLLALGMVLPSRKLRHNSLKASVALMGAFTAYLLLMIAFVREKLCHCGGVIGSMGWEQHLAFNIVILMLGMWAIRKNN</sequence>
<evidence type="ECO:0000256" key="5">
    <source>
        <dbReference type="SAM" id="Phobius"/>
    </source>
</evidence>
<keyword evidence="2 5" id="KW-0812">Transmembrane</keyword>
<reference evidence="8" key="1">
    <citation type="journal article" date="2019" name="Int. J. Syst. Evol. Microbiol.">
        <title>The Global Catalogue of Microorganisms (GCM) 10K type strain sequencing project: providing services to taxonomists for standard genome sequencing and annotation.</title>
        <authorList>
            <consortium name="The Broad Institute Genomics Platform"/>
            <consortium name="The Broad Institute Genome Sequencing Center for Infectious Disease"/>
            <person name="Wu L."/>
            <person name="Ma J."/>
        </authorList>
    </citation>
    <scope>NUCLEOTIDE SEQUENCE [LARGE SCALE GENOMIC DNA]</scope>
    <source>
        <strain evidence="8">CCUG 52468</strain>
    </source>
</reference>
<dbReference type="RefSeq" id="WP_380897133.1">
    <property type="nucleotide sequence ID" value="NZ_JBHTKY010000019.1"/>
</dbReference>
<dbReference type="InterPro" id="IPR009908">
    <property type="entry name" value="Methylamine_util_MauE"/>
</dbReference>
<keyword evidence="8" id="KW-1185">Reference proteome</keyword>
<feature type="domain" description="Methylamine utilisation protein MauE" evidence="6">
    <location>
        <begin position="33"/>
        <end position="155"/>
    </location>
</feature>
<dbReference type="EMBL" id="JBHTKY010000019">
    <property type="protein sequence ID" value="MFD1166461.1"/>
    <property type="molecule type" value="Genomic_DNA"/>
</dbReference>
<evidence type="ECO:0000256" key="1">
    <source>
        <dbReference type="ARBA" id="ARBA00004141"/>
    </source>
</evidence>
<feature type="transmembrane region" description="Helical" evidence="5">
    <location>
        <begin position="102"/>
        <end position="121"/>
    </location>
</feature>
<dbReference type="Proteomes" id="UP001597205">
    <property type="component" value="Unassembled WGS sequence"/>
</dbReference>
<keyword evidence="4 5" id="KW-0472">Membrane</keyword>
<name>A0ABW3RMR2_9SPHI</name>
<organism evidence="7 8">
    <name type="scientific">Sphingobacterium daejeonense</name>
    <dbReference type="NCBI Taxonomy" id="371142"/>
    <lineage>
        <taxon>Bacteria</taxon>
        <taxon>Pseudomonadati</taxon>
        <taxon>Bacteroidota</taxon>
        <taxon>Sphingobacteriia</taxon>
        <taxon>Sphingobacteriales</taxon>
        <taxon>Sphingobacteriaceae</taxon>
        <taxon>Sphingobacterium</taxon>
    </lineage>
</organism>
<accession>A0ABW3RMR2</accession>
<gene>
    <name evidence="7" type="ORF">ACFQ2C_12675</name>
</gene>
<feature type="transmembrane region" description="Helical" evidence="5">
    <location>
        <begin position="141"/>
        <end position="156"/>
    </location>
</feature>
<keyword evidence="3 5" id="KW-1133">Transmembrane helix</keyword>
<proteinExistence type="predicted"/>
<feature type="transmembrane region" description="Helical" evidence="5">
    <location>
        <begin position="67"/>
        <end position="90"/>
    </location>
</feature>
<evidence type="ECO:0000313" key="8">
    <source>
        <dbReference type="Proteomes" id="UP001597205"/>
    </source>
</evidence>